<feature type="transmembrane region" description="Helical" evidence="2">
    <location>
        <begin position="41"/>
        <end position="60"/>
    </location>
</feature>
<proteinExistence type="predicted"/>
<sequence>MFTASEMIDVLRRRRRRSIRPDQPSEGFPEGWTRWFDSMRVRVGAVTGASAAAIVALLAARPVPPRRKGVVPSGPLAVWTGLLLHPSWEPSARDHRGARRFSVATALLVQIVWVSALLLLTHPYFAVPAPAAAGEAQVVEAVFIGDGTPEDAGGGAGDGAPAPVAQVVPVTPSPAVPPAPTAAPDDPEDASVAQEAVAAAEPVEPPPQVLEVTQTPTPDIAFTLPPPRPGVAPEIAVRERQVPDAQLQAVEVPALRTPAPLAEAPRQQRQVDVEVRERSVAQPTESLRLPTRDAPQVVVDAPEVPSRSIADIVARERAVPLRDAPAPPTPAAAPAPAASAAPVASTPSPRRPGDAAAATGSGARAPTPAPGAGQRTGNPPGAAPSTRAADDWGDSATARSGGRPGSGSGLFGADGRARLADGGRVGGGLPPGTVTEDFARIDREGTWLKRPPTDYEPTSLDRFWVPSETLLQEWVRRSIKEVLIPIPGTSKTVKCSVALLMFGGACGITDPNMQDVETDGRPPPDVPWKPELQEDQNSLGG</sequence>
<feature type="compositionally biased region" description="Low complexity" evidence="1">
    <location>
        <begin position="334"/>
        <end position="377"/>
    </location>
</feature>
<dbReference type="Proteomes" id="UP000295543">
    <property type="component" value="Unassembled WGS sequence"/>
</dbReference>
<protein>
    <recommendedName>
        <fullName evidence="5">Transmembrane repetitive protein</fullName>
    </recommendedName>
</protein>
<feature type="transmembrane region" description="Helical" evidence="2">
    <location>
        <begin position="101"/>
        <end position="120"/>
    </location>
</feature>
<accession>A0A4R5UED5</accession>
<keyword evidence="2" id="KW-1133">Transmembrane helix</keyword>
<feature type="compositionally biased region" description="Gly residues" evidence="1">
    <location>
        <begin position="402"/>
        <end position="412"/>
    </location>
</feature>
<dbReference type="RefSeq" id="WP_133392928.1">
    <property type="nucleotide sequence ID" value="NZ_SMTG01000002.1"/>
</dbReference>
<feature type="compositionally biased region" description="Pro residues" evidence="1">
    <location>
        <begin position="171"/>
        <end position="181"/>
    </location>
</feature>
<feature type="region of interest" description="Disordered" evidence="1">
    <location>
        <begin position="149"/>
        <end position="191"/>
    </location>
</feature>
<evidence type="ECO:0008006" key="5">
    <source>
        <dbReference type="Google" id="ProtNLM"/>
    </source>
</evidence>
<keyword evidence="2" id="KW-0472">Membrane</keyword>
<reference evidence="3 4" key="1">
    <citation type="submission" date="2019-03" db="EMBL/GenBank/DDBJ databases">
        <title>Luteimonas zhaokaii sp.nov., isolated from the rectal contents of Plateau pika in Yushu, Qinghai Province, China.</title>
        <authorList>
            <person name="Zhang G."/>
        </authorList>
    </citation>
    <scope>NUCLEOTIDE SEQUENCE [LARGE SCALE GENOMIC DNA]</scope>
    <source>
        <strain evidence="3 4">THG-MD21</strain>
    </source>
</reference>
<feature type="region of interest" description="Disordered" evidence="1">
    <location>
        <begin position="321"/>
        <end position="415"/>
    </location>
</feature>
<evidence type="ECO:0000256" key="1">
    <source>
        <dbReference type="SAM" id="MobiDB-lite"/>
    </source>
</evidence>
<comment type="caution">
    <text evidence="3">The sequence shown here is derived from an EMBL/GenBank/DDBJ whole genome shotgun (WGS) entry which is preliminary data.</text>
</comment>
<feature type="compositionally biased region" description="Low complexity" evidence="1">
    <location>
        <begin position="159"/>
        <end position="170"/>
    </location>
</feature>
<dbReference type="EMBL" id="SMTG01000002">
    <property type="protein sequence ID" value="TDK33480.1"/>
    <property type="molecule type" value="Genomic_DNA"/>
</dbReference>
<gene>
    <name evidence="3" type="ORF">E2F49_05575</name>
</gene>
<keyword evidence="4" id="KW-1185">Reference proteome</keyword>
<keyword evidence="2" id="KW-0812">Transmembrane</keyword>
<evidence type="ECO:0000256" key="2">
    <source>
        <dbReference type="SAM" id="Phobius"/>
    </source>
</evidence>
<feature type="region of interest" description="Disordered" evidence="1">
    <location>
        <begin position="511"/>
        <end position="541"/>
    </location>
</feature>
<name>A0A4R5UED5_9GAMM</name>
<dbReference type="OrthoDB" id="6008404at2"/>
<dbReference type="AlphaFoldDB" id="A0A4R5UED5"/>
<evidence type="ECO:0000313" key="3">
    <source>
        <dbReference type="EMBL" id="TDK33480.1"/>
    </source>
</evidence>
<evidence type="ECO:0000313" key="4">
    <source>
        <dbReference type="Proteomes" id="UP000295543"/>
    </source>
</evidence>
<organism evidence="3 4">
    <name type="scientific">Luteimonas terrae</name>
    <dbReference type="NCBI Taxonomy" id="1530191"/>
    <lineage>
        <taxon>Bacteria</taxon>
        <taxon>Pseudomonadati</taxon>
        <taxon>Pseudomonadota</taxon>
        <taxon>Gammaproteobacteria</taxon>
        <taxon>Lysobacterales</taxon>
        <taxon>Lysobacteraceae</taxon>
        <taxon>Luteimonas</taxon>
    </lineage>
</organism>